<feature type="site" description="Important for beta-aspartyl-AMP intermediate formation" evidence="10">
    <location>
        <position position="372"/>
    </location>
</feature>
<dbReference type="CDD" id="cd01991">
    <property type="entry name" value="Asn_synthase_B_C"/>
    <property type="match status" value="1"/>
</dbReference>
<sequence length="650" mass="72224">MCGVAALWEIDGGAGREVLLRHIGAMTASLRHRGPDGSGCWIDERAGVALGHTRLAIVDLSPAGAQPMASSDGRFVLSYNGEIYNAAELRRDLERRGRRFRGGSDTEVLVEGLAAWGIEPCLRRLIGMFAFALWDREARTMTLVRDRLGIKPLYWAQVGRTVLAGSELKTLRAFAGWTPEIDRDVLATYLRYRCVPAPRTIYREAAKLPPGHVLEIDRHGQTRLRQFWDPLAIVPDSTDLADAEAEERLDALLRDAVGRRMVADVPLGGFLSGGIDSSLVTALMQAQSSRPIRTFSIGFDEPGFDEAPHARAVAAHLGTDHTELYVAPGQALDLVPSLPEVFDEPFADASQIPTCLLAVLTRQHVTVALSGDGGDELFAGYERYARAEQAWQRLSRLPRGVRRLAAHALRRLPALDGGSLLCRSGLVPPTERIDHWASTLAAGDDVAFYRHRGSQWRDPGRIVRGAEEWRVPWRPGAPGGDFLARMQRIDLVSYLPNDVLTKVDRATMAVALEARVPILDHRVVEFALGLPRRLKQRDGTSKWLLRRVLDRYVPGALVDRPKAGFSVPLAGWLRGPLRDWAEDLLGETRLREEGFFEAAPVRLRWRQHLEGTRDWHAHLWTVLMFQAWLQHGRQATSRPAPLAEATCAAE</sequence>
<dbReference type="Gene3D" id="3.40.50.620">
    <property type="entry name" value="HUPs"/>
    <property type="match status" value="2"/>
</dbReference>
<dbReference type="Pfam" id="PF13522">
    <property type="entry name" value="GATase_6"/>
    <property type="match status" value="1"/>
</dbReference>
<evidence type="ECO:0000256" key="9">
    <source>
        <dbReference type="PIRSR" id="PIRSR001589-2"/>
    </source>
</evidence>
<feature type="active site" description="For GATase activity" evidence="8">
    <location>
        <position position="2"/>
    </location>
</feature>
<dbReference type="EMBL" id="JARGEQ010000061">
    <property type="protein sequence ID" value="MDF1586070.1"/>
    <property type="molecule type" value="Genomic_DNA"/>
</dbReference>
<dbReference type="PIRSF" id="PIRSF001589">
    <property type="entry name" value="Asn_synthetase_glu-h"/>
    <property type="match status" value="1"/>
</dbReference>
<evidence type="ECO:0000256" key="1">
    <source>
        <dbReference type="ARBA" id="ARBA00005187"/>
    </source>
</evidence>
<protein>
    <recommendedName>
        <fullName evidence="3">asparagine synthase (glutamine-hydrolyzing)</fullName>
        <ecNumber evidence="3">6.3.5.4</ecNumber>
    </recommendedName>
</protein>
<keyword evidence="13" id="KW-1185">Reference proteome</keyword>
<keyword evidence="12" id="KW-0436">Ligase</keyword>
<gene>
    <name evidence="12" type="primary">asnB</name>
    <name evidence="12" type="ORF">PZ740_06700</name>
</gene>
<dbReference type="RefSeq" id="WP_327788490.1">
    <property type="nucleotide sequence ID" value="NZ_JARGEQ010000061.1"/>
</dbReference>
<keyword evidence="8" id="KW-0028">Amino-acid biosynthesis</keyword>
<organism evidence="12 13">
    <name type="scientific">Marinimicrococcus flavescens</name>
    <dbReference type="NCBI Taxonomy" id="3031815"/>
    <lineage>
        <taxon>Bacteria</taxon>
        <taxon>Pseudomonadati</taxon>
        <taxon>Pseudomonadota</taxon>
        <taxon>Alphaproteobacteria</taxon>
        <taxon>Geminicoccales</taxon>
        <taxon>Geminicoccaceae</taxon>
        <taxon>Marinimicrococcus</taxon>
    </lineage>
</organism>
<accession>A0AAP3V1G7</accession>
<dbReference type="CDD" id="cd00712">
    <property type="entry name" value="AsnB"/>
    <property type="match status" value="1"/>
</dbReference>
<evidence type="ECO:0000256" key="6">
    <source>
        <dbReference type="ARBA" id="ARBA00022962"/>
    </source>
</evidence>
<evidence type="ECO:0000313" key="13">
    <source>
        <dbReference type="Proteomes" id="UP001301140"/>
    </source>
</evidence>
<name>A0AAP3V1G7_9PROT</name>
<dbReference type="Pfam" id="PF00733">
    <property type="entry name" value="Asn_synthase"/>
    <property type="match status" value="1"/>
</dbReference>
<comment type="catalytic activity">
    <reaction evidence="7">
        <text>L-aspartate + L-glutamine + ATP + H2O = L-asparagine + L-glutamate + AMP + diphosphate + H(+)</text>
        <dbReference type="Rhea" id="RHEA:12228"/>
        <dbReference type="ChEBI" id="CHEBI:15377"/>
        <dbReference type="ChEBI" id="CHEBI:15378"/>
        <dbReference type="ChEBI" id="CHEBI:29985"/>
        <dbReference type="ChEBI" id="CHEBI:29991"/>
        <dbReference type="ChEBI" id="CHEBI:30616"/>
        <dbReference type="ChEBI" id="CHEBI:33019"/>
        <dbReference type="ChEBI" id="CHEBI:58048"/>
        <dbReference type="ChEBI" id="CHEBI:58359"/>
        <dbReference type="ChEBI" id="CHEBI:456215"/>
        <dbReference type="EC" id="6.3.5.4"/>
    </reaction>
</comment>
<dbReference type="SUPFAM" id="SSF56235">
    <property type="entry name" value="N-terminal nucleophile aminohydrolases (Ntn hydrolases)"/>
    <property type="match status" value="1"/>
</dbReference>
<evidence type="ECO:0000256" key="7">
    <source>
        <dbReference type="ARBA" id="ARBA00048741"/>
    </source>
</evidence>
<dbReference type="GO" id="GO:0006529">
    <property type="term" value="P:asparagine biosynthetic process"/>
    <property type="evidence" value="ECO:0007669"/>
    <property type="project" value="UniProtKB-KW"/>
</dbReference>
<dbReference type="InterPro" id="IPR001962">
    <property type="entry name" value="Asn_synthase"/>
</dbReference>
<keyword evidence="6 8" id="KW-0315">Glutamine amidotransferase</keyword>
<dbReference type="PANTHER" id="PTHR43284:SF1">
    <property type="entry name" value="ASPARAGINE SYNTHETASE"/>
    <property type="match status" value="1"/>
</dbReference>
<evidence type="ECO:0000256" key="10">
    <source>
        <dbReference type="PIRSR" id="PIRSR001589-3"/>
    </source>
</evidence>
<feature type="binding site" evidence="9">
    <location>
        <position position="297"/>
    </location>
    <ligand>
        <name>ATP</name>
        <dbReference type="ChEBI" id="CHEBI:30616"/>
    </ligand>
</feature>
<dbReference type="SUPFAM" id="SSF52402">
    <property type="entry name" value="Adenine nucleotide alpha hydrolases-like"/>
    <property type="match status" value="1"/>
</dbReference>
<comment type="caution">
    <text evidence="12">The sequence shown here is derived from an EMBL/GenBank/DDBJ whole genome shotgun (WGS) entry which is preliminary data.</text>
</comment>
<dbReference type="InterPro" id="IPR051786">
    <property type="entry name" value="ASN_synthetase/amidase"/>
</dbReference>
<dbReference type="InterPro" id="IPR033738">
    <property type="entry name" value="AsnB_N"/>
</dbReference>
<keyword evidence="8" id="KW-0061">Asparagine biosynthesis</keyword>
<feature type="domain" description="Glutamine amidotransferase type-2" evidence="11">
    <location>
        <begin position="2"/>
        <end position="219"/>
    </location>
</feature>
<evidence type="ECO:0000259" key="11">
    <source>
        <dbReference type="PROSITE" id="PS51278"/>
    </source>
</evidence>
<dbReference type="InterPro" id="IPR006426">
    <property type="entry name" value="Asn_synth_AEB"/>
</dbReference>
<keyword evidence="5 9" id="KW-0067">ATP-binding</keyword>
<evidence type="ECO:0000256" key="3">
    <source>
        <dbReference type="ARBA" id="ARBA00012737"/>
    </source>
</evidence>
<dbReference type="GO" id="GO:0005524">
    <property type="term" value="F:ATP binding"/>
    <property type="evidence" value="ECO:0007669"/>
    <property type="project" value="UniProtKB-KW"/>
</dbReference>
<dbReference type="PROSITE" id="PS51278">
    <property type="entry name" value="GATASE_TYPE_2"/>
    <property type="match status" value="1"/>
</dbReference>
<dbReference type="Gene3D" id="3.60.20.10">
    <property type="entry name" value="Glutamine Phosphoribosylpyrophosphate, subunit 1, domain 1"/>
    <property type="match status" value="1"/>
</dbReference>
<dbReference type="Proteomes" id="UP001301140">
    <property type="component" value="Unassembled WGS sequence"/>
</dbReference>
<proteinExistence type="inferred from homology"/>
<dbReference type="InterPro" id="IPR029055">
    <property type="entry name" value="Ntn_hydrolases_N"/>
</dbReference>
<reference evidence="12 13" key="1">
    <citation type="submission" date="2023-03" db="EMBL/GenBank/DDBJ databases">
        <title>YIM 152171 draft genome.</title>
        <authorList>
            <person name="Yang Z."/>
        </authorList>
    </citation>
    <scope>NUCLEOTIDE SEQUENCE [LARGE SCALE GENOMIC DNA]</scope>
    <source>
        <strain evidence="12 13">YIM 152171</strain>
    </source>
</reference>
<evidence type="ECO:0000256" key="8">
    <source>
        <dbReference type="PIRSR" id="PIRSR001589-1"/>
    </source>
</evidence>
<dbReference type="InterPro" id="IPR014729">
    <property type="entry name" value="Rossmann-like_a/b/a_fold"/>
</dbReference>
<dbReference type="GO" id="GO:0004066">
    <property type="term" value="F:asparagine synthase (glutamine-hydrolyzing) activity"/>
    <property type="evidence" value="ECO:0007669"/>
    <property type="project" value="UniProtKB-EC"/>
</dbReference>
<dbReference type="PANTHER" id="PTHR43284">
    <property type="entry name" value="ASPARAGINE SYNTHETASE (GLUTAMINE-HYDROLYZING)"/>
    <property type="match status" value="1"/>
</dbReference>
<comment type="pathway">
    <text evidence="1">Amino-acid biosynthesis; L-asparagine biosynthesis; L-asparagine from L-aspartate (L-Gln route): step 1/1.</text>
</comment>
<evidence type="ECO:0000256" key="5">
    <source>
        <dbReference type="ARBA" id="ARBA00022840"/>
    </source>
</evidence>
<feature type="binding site" evidence="9">
    <location>
        <begin position="370"/>
        <end position="371"/>
    </location>
    <ligand>
        <name>ATP</name>
        <dbReference type="ChEBI" id="CHEBI:30616"/>
    </ligand>
</feature>
<keyword evidence="4 9" id="KW-0547">Nucleotide-binding</keyword>
<comment type="similarity">
    <text evidence="2">Belongs to the asparagine synthetase family.</text>
</comment>
<dbReference type="EC" id="6.3.5.4" evidence="3"/>
<evidence type="ECO:0000256" key="2">
    <source>
        <dbReference type="ARBA" id="ARBA00005752"/>
    </source>
</evidence>
<dbReference type="AlphaFoldDB" id="A0AAP3V1G7"/>
<dbReference type="InterPro" id="IPR017932">
    <property type="entry name" value="GATase_2_dom"/>
</dbReference>
<dbReference type="GO" id="GO:0005829">
    <property type="term" value="C:cytosol"/>
    <property type="evidence" value="ECO:0007669"/>
    <property type="project" value="TreeGrafter"/>
</dbReference>
<feature type="binding site" evidence="9">
    <location>
        <position position="105"/>
    </location>
    <ligand>
        <name>L-glutamine</name>
        <dbReference type="ChEBI" id="CHEBI:58359"/>
    </ligand>
</feature>
<evidence type="ECO:0000256" key="4">
    <source>
        <dbReference type="ARBA" id="ARBA00022741"/>
    </source>
</evidence>
<dbReference type="NCBIfam" id="TIGR01536">
    <property type="entry name" value="asn_synth_AEB"/>
    <property type="match status" value="1"/>
</dbReference>
<evidence type="ECO:0000313" key="12">
    <source>
        <dbReference type="EMBL" id="MDF1586070.1"/>
    </source>
</evidence>